<comment type="caution">
    <text evidence="2">The sequence shown here is derived from an EMBL/GenBank/DDBJ whole genome shotgun (WGS) entry which is preliminary data.</text>
</comment>
<organism evidence="2 3">
    <name type="scientific">Gryllotalpicola reticulitermitis</name>
    <dbReference type="NCBI Taxonomy" id="1184153"/>
    <lineage>
        <taxon>Bacteria</taxon>
        <taxon>Bacillati</taxon>
        <taxon>Actinomycetota</taxon>
        <taxon>Actinomycetes</taxon>
        <taxon>Micrococcales</taxon>
        <taxon>Microbacteriaceae</taxon>
        <taxon>Gryllotalpicola</taxon>
    </lineage>
</organism>
<sequence length="58" mass="5802">MAQGTHSGRGTNWLLVWIVIALVVGILLIVAVSIDGGYHTSSEIPGAAGLSATVGALS</sequence>
<gene>
    <name evidence="2" type="ORF">ACFOYW_10360</name>
</gene>
<proteinExistence type="predicted"/>
<feature type="transmembrane region" description="Helical" evidence="1">
    <location>
        <begin position="12"/>
        <end position="34"/>
    </location>
</feature>
<keyword evidence="1" id="KW-0472">Membrane</keyword>
<keyword evidence="1" id="KW-1133">Transmembrane helix</keyword>
<accession>A0ABV8Q846</accession>
<name>A0ABV8Q846_9MICO</name>
<evidence type="ECO:0000256" key="1">
    <source>
        <dbReference type="SAM" id="Phobius"/>
    </source>
</evidence>
<keyword evidence="3" id="KW-1185">Reference proteome</keyword>
<dbReference type="RefSeq" id="WP_390228857.1">
    <property type="nucleotide sequence ID" value="NZ_JBHSCN010000005.1"/>
</dbReference>
<dbReference type="Proteomes" id="UP001595900">
    <property type="component" value="Unassembled WGS sequence"/>
</dbReference>
<evidence type="ECO:0000313" key="2">
    <source>
        <dbReference type="EMBL" id="MFC4243778.1"/>
    </source>
</evidence>
<reference evidence="3" key="1">
    <citation type="journal article" date="2019" name="Int. J. Syst. Evol. Microbiol.">
        <title>The Global Catalogue of Microorganisms (GCM) 10K type strain sequencing project: providing services to taxonomists for standard genome sequencing and annotation.</title>
        <authorList>
            <consortium name="The Broad Institute Genomics Platform"/>
            <consortium name="The Broad Institute Genome Sequencing Center for Infectious Disease"/>
            <person name="Wu L."/>
            <person name="Ma J."/>
        </authorList>
    </citation>
    <scope>NUCLEOTIDE SEQUENCE [LARGE SCALE GENOMIC DNA]</scope>
    <source>
        <strain evidence="3">CGMCC 1.10363</strain>
    </source>
</reference>
<dbReference type="EMBL" id="JBHSCN010000005">
    <property type="protein sequence ID" value="MFC4243778.1"/>
    <property type="molecule type" value="Genomic_DNA"/>
</dbReference>
<keyword evidence="1" id="KW-0812">Transmembrane</keyword>
<evidence type="ECO:0000313" key="3">
    <source>
        <dbReference type="Proteomes" id="UP001595900"/>
    </source>
</evidence>
<protein>
    <submittedName>
        <fullName evidence="2">Uncharacterized protein</fullName>
    </submittedName>
</protein>